<dbReference type="PIRSF" id="PIRSF017393">
    <property type="entry name" value="MTase_SAV2177"/>
    <property type="match status" value="1"/>
</dbReference>
<dbReference type="EC" id="2.1.1.-" evidence="1"/>
<keyword evidence="2" id="KW-1185">Reference proteome</keyword>
<dbReference type="GO" id="GO:0008168">
    <property type="term" value="F:methyltransferase activity"/>
    <property type="evidence" value="ECO:0007669"/>
    <property type="project" value="UniProtKB-KW"/>
</dbReference>
<comment type="caution">
    <text evidence="1">The sequence shown here is derived from an EMBL/GenBank/DDBJ whole genome shotgun (WGS) entry which is preliminary data.</text>
</comment>
<protein>
    <submittedName>
        <fullName evidence="1">SAM-dependent methyltransferase</fullName>
        <ecNumber evidence="1">2.1.1.-</ecNumber>
    </submittedName>
</protein>
<dbReference type="InterPro" id="IPR029063">
    <property type="entry name" value="SAM-dependent_MTases_sf"/>
</dbReference>
<dbReference type="Pfam" id="PF04672">
    <property type="entry name" value="Methyltransf_19"/>
    <property type="match status" value="1"/>
</dbReference>
<dbReference type="GO" id="GO:0032259">
    <property type="term" value="P:methylation"/>
    <property type="evidence" value="ECO:0007669"/>
    <property type="project" value="UniProtKB-KW"/>
</dbReference>
<proteinExistence type="predicted"/>
<dbReference type="SUPFAM" id="SSF53335">
    <property type="entry name" value="S-adenosyl-L-methionine-dependent methyltransferases"/>
    <property type="match status" value="1"/>
</dbReference>
<gene>
    <name evidence="1" type="ORF">NMN56_005600</name>
</gene>
<name>A0ABT6ZRM6_9ACTN</name>
<dbReference type="RefSeq" id="WP_274039259.1">
    <property type="nucleotide sequence ID" value="NZ_JANCPR020000004.1"/>
</dbReference>
<dbReference type="InterPro" id="IPR006764">
    <property type="entry name" value="SAM_dep_MeTrfase_SAV2177_type"/>
</dbReference>
<dbReference type="EMBL" id="JANCPR020000004">
    <property type="protein sequence ID" value="MDJ1131439.1"/>
    <property type="molecule type" value="Genomic_DNA"/>
</dbReference>
<evidence type="ECO:0000313" key="1">
    <source>
        <dbReference type="EMBL" id="MDJ1131439.1"/>
    </source>
</evidence>
<reference evidence="1 2" key="1">
    <citation type="submission" date="2023-05" db="EMBL/GenBank/DDBJ databases">
        <title>Streptantibioticus silvisoli sp. nov., acidotolerant actinomycetes 1 from pine litter.</title>
        <authorList>
            <person name="Swiecimska M."/>
            <person name="Golinska P."/>
            <person name="Sangal V."/>
            <person name="Wachnowicz B."/>
            <person name="Goodfellow M."/>
        </authorList>
    </citation>
    <scope>NUCLEOTIDE SEQUENCE [LARGE SCALE GENOMIC DNA]</scope>
    <source>
        <strain evidence="1 2">DSM 42109</strain>
    </source>
</reference>
<organism evidence="1 2">
    <name type="scientific">Streptomyces iconiensis</name>
    <dbReference type="NCBI Taxonomy" id="1384038"/>
    <lineage>
        <taxon>Bacteria</taxon>
        <taxon>Bacillati</taxon>
        <taxon>Actinomycetota</taxon>
        <taxon>Actinomycetes</taxon>
        <taxon>Kitasatosporales</taxon>
        <taxon>Streptomycetaceae</taxon>
        <taxon>Streptomyces</taxon>
    </lineage>
</organism>
<sequence>MDSGQLPTSQADIDVTTPSVARMYDYYLGGTDHYPVDAEACLQLSRVAPSTQALAVNNRRFLQRAVRVLAEEEGVRQFLDHGSGLPTQDNVHQVAQRVDRSSRVVYVDNDPIVLAHGRTLLEENDETAVIQADMRATDAIFEHPETRRLLDPEQPTAALFVSVLHCIPDKDDPGALVRRVASRLAPGSFVVICHLVSERADIREETTRLMLRNTGGNWGRVREPREVERYFEGLDILDPGHLVEVSTWRPDSELSRSQRTDEWIEYGGIGRVR</sequence>
<dbReference type="Proteomes" id="UP001214441">
    <property type="component" value="Unassembled WGS sequence"/>
</dbReference>
<keyword evidence="1" id="KW-0489">Methyltransferase</keyword>
<dbReference type="Gene3D" id="3.40.50.150">
    <property type="entry name" value="Vaccinia Virus protein VP39"/>
    <property type="match status" value="1"/>
</dbReference>
<accession>A0ABT6ZRM6</accession>
<evidence type="ECO:0000313" key="2">
    <source>
        <dbReference type="Proteomes" id="UP001214441"/>
    </source>
</evidence>
<keyword evidence="1" id="KW-0808">Transferase</keyword>